<dbReference type="PROSITE" id="PS50055">
    <property type="entry name" value="TYR_PHOSPHATASE_PTP"/>
    <property type="match status" value="1"/>
</dbReference>
<feature type="binding site" evidence="6">
    <location>
        <position position="338"/>
    </location>
    <ligand>
        <name>substrate</name>
    </ligand>
</feature>
<dbReference type="PROSITE" id="PS50056">
    <property type="entry name" value="TYR_PHOSPHATASE_2"/>
    <property type="match status" value="1"/>
</dbReference>
<protein>
    <recommendedName>
        <fullName evidence="1">protein-tyrosine-phosphatase</fullName>
        <ecNumber evidence="1">3.1.3.48</ecNumber>
    </recommendedName>
</protein>
<dbReference type="SUPFAM" id="SSF52799">
    <property type="entry name" value="(Phosphotyrosine protein) phosphatases II"/>
    <property type="match status" value="1"/>
</dbReference>
<sequence length="407" mass="46385">MVTSYVPMRNCSLRERRGSSASLTIDLGQFQNPVLETSPIDEDIAEELELRKPRRLTRHQLHHLDISASLSVIYAEFAALSSPSTSSCEKVAGCSQKNRHTLWPIRETRVRLSSSYRASCNSTTEDICQSYINANYILDSDSELMYIAAEGPMPNTVNDFWSMVLQERAPAIVMVTNLEEKPCGAKLALKKCEKYWPDNHACYGKIDVTVVSTNFYDGVQIRHIVLNVLSFFVQLESYGLEHHVRHIWFTEWLDHRLPVQHITQLLKVIVAMESYRNEYRRISSHVAPVIVHCSAGIGRTCTFIAIALGVDQLCTTPENIDVFSIVSRLRKQRFGAVQLPGQYAFIYMVLQRMERLLPEFCAQNDEDKFPACLTFSETFDDGNSKSKSGNDDEQLWHNQVELLCSNF</sequence>
<feature type="domain" description="Tyrosine-protein phosphatase" evidence="7">
    <location>
        <begin position="97"/>
        <end position="353"/>
    </location>
</feature>
<dbReference type="EC" id="3.1.3.48" evidence="1"/>
<dbReference type="PANTHER" id="PTHR46198:SF4">
    <property type="entry name" value="PROTEIN-TYROSINE-PHOSPHATASE"/>
    <property type="match status" value="1"/>
</dbReference>
<evidence type="ECO:0000256" key="1">
    <source>
        <dbReference type="ARBA" id="ARBA00013064"/>
    </source>
</evidence>
<keyword evidence="3" id="KW-0378">Hydrolase</keyword>
<evidence type="ECO:0000259" key="7">
    <source>
        <dbReference type="PROSITE" id="PS50055"/>
    </source>
</evidence>
<dbReference type="GO" id="GO:0005886">
    <property type="term" value="C:plasma membrane"/>
    <property type="evidence" value="ECO:0007669"/>
    <property type="project" value="TreeGrafter"/>
</dbReference>
<evidence type="ECO:0000256" key="5">
    <source>
        <dbReference type="PIRSR" id="PIRSR608356-50"/>
    </source>
</evidence>
<dbReference type="GO" id="GO:0005829">
    <property type="term" value="C:cytosol"/>
    <property type="evidence" value="ECO:0007669"/>
    <property type="project" value="TreeGrafter"/>
</dbReference>
<evidence type="ECO:0000313" key="9">
    <source>
        <dbReference type="Proteomes" id="UP000050640"/>
    </source>
</evidence>
<evidence type="ECO:0000256" key="2">
    <source>
        <dbReference type="ARBA" id="ARBA00022553"/>
    </source>
</evidence>
<reference evidence="10" key="1">
    <citation type="submission" date="2017-02" db="UniProtKB">
        <authorList>
            <consortium name="WormBaseParasite"/>
        </authorList>
    </citation>
    <scope>IDENTIFICATION</scope>
</reference>
<dbReference type="InterPro" id="IPR003595">
    <property type="entry name" value="Tyr_Pase_cat"/>
</dbReference>
<dbReference type="GO" id="GO:0030054">
    <property type="term" value="C:cell junction"/>
    <property type="evidence" value="ECO:0007669"/>
    <property type="project" value="TreeGrafter"/>
</dbReference>
<organism evidence="9 10">
    <name type="scientific">Elaeophora elaphi</name>
    <dbReference type="NCBI Taxonomy" id="1147741"/>
    <lineage>
        <taxon>Eukaryota</taxon>
        <taxon>Metazoa</taxon>
        <taxon>Ecdysozoa</taxon>
        <taxon>Nematoda</taxon>
        <taxon>Chromadorea</taxon>
        <taxon>Rhabditida</taxon>
        <taxon>Spirurina</taxon>
        <taxon>Spiruromorpha</taxon>
        <taxon>Filarioidea</taxon>
        <taxon>Onchocercidae</taxon>
        <taxon>Elaeophora</taxon>
    </lineage>
</organism>
<dbReference type="InterPro" id="IPR000242">
    <property type="entry name" value="PTP_cat"/>
</dbReference>
<dbReference type="STRING" id="1147741.A0A0R3RTV5"/>
<dbReference type="PANTHER" id="PTHR46198">
    <property type="entry name" value="PROTEIN-TYROSINE-PHOSPHATASE"/>
    <property type="match status" value="1"/>
</dbReference>
<dbReference type="InterPro" id="IPR029021">
    <property type="entry name" value="Prot-tyrosine_phosphatase-like"/>
</dbReference>
<dbReference type="AlphaFoldDB" id="A0A0R3RTV5"/>
<evidence type="ECO:0000256" key="3">
    <source>
        <dbReference type="ARBA" id="ARBA00022801"/>
    </source>
</evidence>
<dbReference type="SMART" id="SM00194">
    <property type="entry name" value="PTPc"/>
    <property type="match status" value="1"/>
</dbReference>
<dbReference type="GO" id="GO:0019901">
    <property type="term" value="F:protein kinase binding"/>
    <property type="evidence" value="ECO:0007669"/>
    <property type="project" value="TreeGrafter"/>
</dbReference>
<evidence type="ECO:0000313" key="10">
    <source>
        <dbReference type="WBParaSite" id="EEL_0000542901-mRNA-1"/>
    </source>
</evidence>
<dbReference type="Gene3D" id="3.90.190.10">
    <property type="entry name" value="Protein tyrosine phosphatase superfamily"/>
    <property type="match status" value="1"/>
</dbReference>
<accession>A0A0R3RTV5</accession>
<dbReference type="GO" id="GO:0007165">
    <property type="term" value="P:signal transduction"/>
    <property type="evidence" value="ECO:0007669"/>
    <property type="project" value="TreeGrafter"/>
</dbReference>
<keyword evidence="2" id="KW-0597">Phosphoprotein</keyword>
<name>A0A0R3RTV5_9BILA</name>
<evidence type="ECO:0000256" key="6">
    <source>
        <dbReference type="PIRSR" id="PIRSR608356-51"/>
    </source>
</evidence>
<dbReference type="GO" id="GO:0004725">
    <property type="term" value="F:protein tyrosine phosphatase activity"/>
    <property type="evidence" value="ECO:0007669"/>
    <property type="project" value="UniProtKB-EC"/>
</dbReference>
<feature type="binding site" evidence="6">
    <location>
        <position position="254"/>
    </location>
    <ligand>
        <name>substrate</name>
    </ligand>
</feature>
<evidence type="ECO:0000256" key="4">
    <source>
        <dbReference type="ARBA" id="ARBA00022912"/>
    </source>
</evidence>
<proteinExistence type="predicted"/>
<dbReference type="InterPro" id="IPR008356">
    <property type="entry name" value="Tyr_Pase_KIM-con"/>
</dbReference>
<evidence type="ECO:0000259" key="8">
    <source>
        <dbReference type="PROSITE" id="PS50056"/>
    </source>
</evidence>
<feature type="active site" description="Phosphocysteine intermediate" evidence="5">
    <location>
        <position position="293"/>
    </location>
</feature>
<keyword evidence="9" id="KW-1185">Reference proteome</keyword>
<dbReference type="PRINTS" id="PR00700">
    <property type="entry name" value="PRTYPHPHTASE"/>
</dbReference>
<dbReference type="Proteomes" id="UP000050640">
    <property type="component" value="Unplaced"/>
</dbReference>
<feature type="binding site" evidence="6">
    <location>
        <begin position="293"/>
        <end position="299"/>
    </location>
    <ligand>
        <name>substrate</name>
    </ligand>
</feature>
<dbReference type="InterPro" id="IPR000387">
    <property type="entry name" value="Tyr_Pase_dom"/>
</dbReference>
<feature type="domain" description="Tyrosine specific protein phosphatases" evidence="8">
    <location>
        <begin position="266"/>
        <end position="344"/>
    </location>
</feature>
<dbReference type="CDD" id="cd00047">
    <property type="entry name" value="PTPc"/>
    <property type="match status" value="1"/>
</dbReference>
<dbReference type="SMART" id="SM00404">
    <property type="entry name" value="PTPc_motif"/>
    <property type="match status" value="1"/>
</dbReference>
<dbReference type="Pfam" id="PF00102">
    <property type="entry name" value="Y_phosphatase"/>
    <property type="match status" value="1"/>
</dbReference>
<keyword evidence="4" id="KW-0904">Protein phosphatase</keyword>
<dbReference type="WBParaSite" id="EEL_0000542901-mRNA-1">
    <property type="protein sequence ID" value="EEL_0000542901-mRNA-1"/>
    <property type="gene ID" value="EEL_0000542901"/>
</dbReference>